<evidence type="ECO:0000313" key="1">
    <source>
        <dbReference type="EMBL" id="UQS82580.1"/>
    </source>
</evidence>
<keyword evidence="2" id="KW-1185">Reference proteome</keyword>
<accession>A0ABY4PA15</accession>
<dbReference type="Pfam" id="PF09669">
    <property type="entry name" value="Phage_pRha"/>
    <property type="match status" value="1"/>
</dbReference>
<evidence type="ECO:0000313" key="2">
    <source>
        <dbReference type="Proteomes" id="UP000831495"/>
    </source>
</evidence>
<dbReference type="Proteomes" id="UP000831495">
    <property type="component" value="Chromosome"/>
</dbReference>
<gene>
    <name evidence="1" type="ORF">MOO45_02730</name>
</gene>
<sequence length="216" mass="25162">MNLVELKNNELVTTSYLIARAFNKQHKNVLRDIDILLTQINSSNLGIASTARFEECYKSSSNTIGINTNRKYRMFYLNRDAFTLVAMSYTTKEALRFKIEYLNEFNRMERQLKNQKMLTASKYQDLEQRLKVSDSLAIDRAKKQYGPYNYQTPERAKWSQIISSTMESKNITLIEIGEALNYSPNYIGCIIHGERKGINRRNNLVKLITEYVLGDE</sequence>
<reference evidence="1" key="1">
    <citation type="journal article" date="2022" name="Int. J. Syst. Evol. Microbiol.">
        <title>Apilactobacillus apisilvae sp. nov., Nicolia spurrieriana gen. nov. sp. nov., Bombilactobacillus folatiphilus sp. nov. and Bombilactobacillus thymidiniphilus sp. nov., four new lactic acid bacterial isolates from stingless bees Tetragonula carbonaria and Austroplebeia australis.</title>
        <authorList>
            <person name="Oliphant S.A."/>
            <person name="Watson-Haigh N.S."/>
            <person name="Sumby K.M."/>
            <person name="Gardner J."/>
            <person name="Groom S."/>
            <person name="Jiranek V."/>
        </authorList>
    </citation>
    <scope>NUCLEOTIDE SEQUENCE</scope>
    <source>
        <strain evidence="1">SG4_D2</strain>
    </source>
</reference>
<proteinExistence type="predicted"/>
<name>A0ABY4PA15_9LACO</name>
<dbReference type="EMBL" id="CP093366">
    <property type="protein sequence ID" value="UQS82580.1"/>
    <property type="molecule type" value="Genomic_DNA"/>
</dbReference>
<protein>
    <submittedName>
        <fullName evidence="1">Rha family transcriptional regulator</fullName>
    </submittedName>
</protein>
<organism evidence="1 2">
    <name type="scientific">Bombilactobacillus folatiphilus</name>
    <dbReference type="NCBI Taxonomy" id="2923362"/>
    <lineage>
        <taxon>Bacteria</taxon>
        <taxon>Bacillati</taxon>
        <taxon>Bacillota</taxon>
        <taxon>Bacilli</taxon>
        <taxon>Lactobacillales</taxon>
        <taxon>Lactobacillaceae</taxon>
        <taxon>Bombilactobacillus</taxon>
    </lineage>
</organism>
<dbReference type="NCBIfam" id="TIGR02681">
    <property type="entry name" value="phage_pRha"/>
    <property type="match status" value="1"/>
</dbReference>
<dbReference type="InterPro" id="IPR014054">
    <property type="entry name" value="Phage_regulatory_Rha"/>
</dbReference>
<dbReference type="RefSeq" id="WP_249514858.1">
    <property type="nucleotide sequence ID" value="NZ_CP093366.1"/>
</dbReference>